<dbReference type="PANTHER" id="PTHR35826:SF1">
    <property type="entry name" value="PROTEIN ATP6V1FNB-LIKE"/>
    <property type="match status" value="1"/>
</dbReference>
<organism evidence="2 3">
    <name type="scientific">Stegodyphus mimosarum</name>
    <name type="common">African social velvet spider</name>
    <dbReference type="NCBI Taxonomy" id="407821"/>
    <lineage>
        <taxon>Eukaryota</taxon>
        <taxon>Metazoa</taxon>
        <taxon>Ecdysozoa</taxon>
        <taxon>Arthropoda</taxon>
        <taxon>Chelicerata</taxon>
        <taxon>Arachnida</taxon>
        <taxon>Araneae</taxon>
        <taxon>Araneomorphae</taxon>
        <taxon>Entelegynae</taxon>
        <taxon>Eresoidea</taxon>
        <taxon>Eresidae</taxon>
        <taxon>Stegodyphus</taxon>
    </lineage>
</organism>
<dbReference type="PANTHER" id="PTHR35826">
    <property type="entry name" value="PROTEIN ATP6V1FNB-LIKE"/>
    <property type="match status" value="1"/>
</dbReference>
<evidence type="ECO:0000313" key="3">
    <source>
        <dbReference type="Proteomes" id="UP000054359"/>
    </source>
</evidence>
<gene>
    <name evidence="2" type="ORF">X975_26104</name>
</gene>
<accession>A0A087UIF4</accession>
<reference evidence="2 3" key="1">
    <citation type="submission" date="2013-11" db="EMBL/GenBank/DDBJ databases">
        <title>Genome sequencing of Stegodyphus mimosarum.</title>
        <authorList>
            <person name="Bechsgaard J."/>
        </authorList>
    </citation>
    <scope>NUCLEOTIDE SEQUENCE [LARGE SCALE GENOMIC DNA]</scope>
</reference>
<dbReference type="InterPro" id="IPR054323">
    <property type="entry name" value="SPMIP1_C"/>
</dbReference>
<proteinExistence type="predicted"/>
<evidence type="ECO:0000313" key="2">
    <source>
        <dbReference type="EMBL" id="KFM77143.1"/>
    </source>
</evidence>
<sequence>MDWPKSGCTGTNTLTRVINPITEMKPPLPEVKTVLYEGISHDGKGRAGYLKRRWKQEPENRFYNRVCTSWDYGWNYSKENEFSCSSSKTCGIRQR</sequence>
<dbReference type="OrthoDB" id="410807at2759"/>
<feature type="domain" description="Sperm microtubule inner protein 1 C-terminal" evidence="1">
    <location>
        <begin position="21"/>
        <end position="85"/>
    </location>
</feature>
<dbReference type="Proteomes" id="UP000054359">
    <property type="component" value="Unassembled WGS sequence"/>
</dbReference>
<protein>
    <recommendedName>
        <fullName evidence="1">Sperm microtubule inner protein 1 C-terminal domain-containing protein</fullName>
    </recommendedName>
</protein>
<dbReference type="EMBL" id="KK119951">
    <property type="protein sequence ID" value="KFM77143.1"/>
    <property type="molecule type" value="Genomic_DNA"/>
</dbReference>
<keyword evidence="3" id="KW-1185">Reference proteome</keyword>
<dbReference type="Pfam" id="PF22589">
    <property type="entry name" value="SPMIP1"/>
    <property type="match status" value="1"/>
</dbReference>
<feature type="non-terminal residue" evidence="2">
    <location>
        <position position="95"/>
    </location>
</feature>
<name>A0A087UIF4_STEMI</name>
<dbReference type="AlphaFoldDB" id="A0A087UIF4"/>
<evidence type="ECO:0000259" key="1">
    <source>
        <dbReference type="Pfam" id="PF22589"/>
    </source>
</evidence>